<feature type="domain" description="ABC transmembrane type-1" evidence="12">
    <location>
        <begin position="76"/>
        <end position="368"/>
    </location>
</feature>
<evidence type="ECO:0000256" key="4">
    <source>
        <dbReference type="ARBA" id="ARBA00022692"/>
    </source>
</evidence>
<dbReference type="FunFam" id="1.20.1560.10:FF:000011">
    <property type="entry name" value="Multidrug ABC transporter ATP-binding protein"/>
    <property type="match status" value="1"/>
</dbReference>
<comment type="subcellular location">
    <subcellularLocation>
        <location evidence="1">Cell membrane</location>
        <topology evidence="1">Multi-pass membrane protein</topology>
    </subcellularLocation>
</comment>
<dbReference type="GO" id="GO:0016887">
    <property type="term" value="F:ATP hydrolysis activity"/>
    <property type="evidence" value="ECO:0007669"/>
    <property type="project" value="InterPro"/>
</dbReference>
<evidence type="ECO:0000256" key="10">
    <source>
        <dbReference type="SAM" id="Phobius"/>
    </source>
</evidence>
<dbReference type="Pfam" id="PF00005">
    <property type="entry name" value="ABC_tran"/>
    <property type="match status" value="1"/>
</dbReference>
<dbReference type="PROSITE" id="PS50929">
    <property type="entry name" value="ABC_TM1F"/>
    <property type="match status" value="1"/>
</dbReference>
<dbReference type="GO" id="GO:0005524">
    <property type="term" value="F:ATP binding"/>
    <property type="evidence" value="ECO:0007669"/>
    <property type="project" value="UniProtKB-KW"/>
</dbReference>
<keyword evidence="3" id="KW-1003">Cell membrane</keyword>
<dbReference type="PROSITE" id="PS00211">
    <property type="entry name" value="ABC_TRANSPORTER_1"/>
    <property type="match status" value="1"/>
</dbReference>
<keyword evidence="8 10" id="KW-0472">Membrane</keyword>
<reference evidence="14" key="1">
    <citation type="journal article" date="2018" name="Sci. Rep.">
        <title>Lignite coal burning seam in the remote Altai Mountains harbors a hydrogen-driven thermophilic microbial community.</title>
        <authorList>
            <person name="Kadnikov V.V."/>
            <person name="Mardanov A.V."/>
            <person name="Ivasenko D.A."/>
            <person name="Antsiferov D.V."/>
            <person name="Beletsky A.V."/>
            <person name="Karnachuk O.V."/>
            <person name="Ravin N.V."/>
        </authorList>
    </citation>
    <scope>NUCLEOTIDE SEQUENCE [LARGE SCALE GENOMIC DNA]</scope>
</reference>
<feature type="transmembrane region" description="Helical" evidence="10">
    <location>
        <begin position="227"/>
        <end position="244"/>
    </location>
</feature>
<evidence type="ECO:0000256" key="2">
    <source>
        <dbReference type="ARBA" id="ARBA00022448"/>
    </source>
</evidence>
<dbReference type="InterPro" id="IPR011527">
    <property type="entry name" value="ABC1_TM_dom"/>
</dbReference>
<sequence length="646" mass="72095">MAEEKGHIRRAPGTFNETEEKGAGMSRPGFGGPRPGGPPVGGGMSMMRPPEKAKDFRGTLRRLLGYLKPYRLRLTLVFLFAILGTVFSIIAPKLIGNITTILFQGMVAMQKGEAAPWDMSGIGRILMILLGLYVFSSLFTYLQQFLLAGMSQKIVYRLRQRLSSKLERLPMERFDRHPHGDLLSRMVNDLDNVATTFQQSLVQMVVALTSLLGMLVMMLWISPTLTLVALITLPLSFFAIRQIAPRAQAFFVSQQRALGLLNATIEESFSGLTVVRAFGLEKQREEAFSEQNEALYQSGFRAQFISGLIWPVMTLVTNLGYVLIAVVGALFVASGRLLIGDVQAFIQYARQFNQPITQTANIANVIQSTVASAERVFEFLDFPEEAADELTAPPFKRVRGEVIFDQVAFRYEADRPLIENLSFVAQPGERVAIVGPTGAGKTTLVNLLMRFYDVQSGRILLDRMDLRAYPRDFLRRQFAMVLQDTWLFEGTIRDNIAYGKPEATMEEVIAAAKAARAHDFIQTLPSGYETKIDEEGMSLSSGERQLLTIARALLVDPPVLIFDEATSSVDTRTERMVQEALAHLMEGRTSFIIAHRLSTIESADTILVMNEGKIVEQGTHRELIEKNGFYARLYLSQFQSETVEAS</sequence>
<feature type="transmembrane region" description="Helical" evidence="10">
    <location>
        <begin position="125"/>
        <end position="149"/>
    </location>
</feature>
<dbReference type="AlphaFoldDB" id="A0A2R6Y4V5"/>
<organism evidence="13 14">
    <name type="scientific">Candidatus Carbonibacillus altaicus</name>
    <dbReference type="NCBI Taxonomy" id="2163959"/>
    <lineage>
        <taxon>Bacteria</taxon>
        <taxon>Bacillati</taxon>
        <taxon>Bacillota</taxon>
        <taxon>Bacilli</taxon>
        <taxon>Bacillales</taxon>
        <taxon>Candidatus Carbonibacillus</taxon>
    </lineage>
</organism>
<dbReference type="Pfam" id="PF00664">
    <property type="entry name" value="ABC_membrane"/>
    <property type="match status" value="1"/>
</dbReference>
<keyword evidence="6 13" id="KW-0067">ATP-binding</keyword>
<dbReference type="SMART" id="SM00382">
    <property type="entry name" value="AAA"/>
    <property type="match status" value="1"/>
</dbReference>
<dbReference type="InterPro" id="IPR036640">
    <property type="entry name" value="ABC1_TM_sf"/>
</dbReference>
<dbReference type="GO" id="GO:0015421">
    <property type="term" value="F:ABC-type oligopeptide transporter activity"/>
    <property type="evidence" value="ECO:0007669"/>
    <property type="project" value="TreeGrafter"/>
</dbReference>
<evidence type="ECO:0000256" key="7">
    <source>
        <dbReference type="ARBA" id="ARBA00022989"/>
    </source>
</evidence>
<feature type="transmembrane region" description="Helical" evidence="10">
    <location>
        <begin position="70"/>
        <end position="91"/>
    </location>
</feature>
<accession>A0A2R6Y4V5</accession>
<keyword evidence="5" id="KW-0547">Nucleotide-binding</keyword>
<proteinExistence type="predicted"/>
<evidence type="ECO:0000313" key="14">
    <source>
        <dbReference type="Proteomes" id="UP000244338"/>
    </source>
</evidence>
<dbReference type="SUPFAM" id="SSF90123">
    <property type="entry name" value="ABC transporter transmembrane region"/>
    <property type="match status" value="1"/>
</dbReference>
<feature type="compositionally biased region" description="Gly residues" evidence="9">
    <location>
        <begin position="29"/>
        <end position="44"/>
    </location>
</feature>
<evidence type="ECO:0000313" key="13">
    <source>
        <dbReference type="EMBL" id="PTQ57683.1"/>
    </source>
</evidence>
<feature type="transmembrane region" description="Helical" evidence="10">
    <location>
        <begin position="308"/>
        <end position="333"/>
    </location>
</feature>
<evidence type="ECO:0000256" key="9">
    <source>
        <dbReference type="SAM" id="MobiDB-lite"/>
    </source>
</evidence>
<evidence type="ECO:0000256" key="5">
    <source>
        <dbReference type="ARBA" id="ARBA00022741"/>
    </source>
</evidence>
<dbReference type="PANTHER" id="PTHR43394:SF1">
    <property type="entry name" value="ATP-BINDING CASSETTE SUB-FAMILY B MEMBER 10, MITOCHONDRIAL"/>
    <property type="match status" value="1"/>
</dbReference>
<comment type="caution">
    <text evidence="13">The sequence shown here is derived from an EMBL/GenBank/DDBJ whole genome shotgun (WGS) entry which is preliminary data.</text>
</comment>
<feature type="region of interest" description="Disordered" evidence="9">
    <location>
        <begin position="1"/>
        <end position="44"/>
    </location>
</feature>
<keyword evidence="4 10" id="KW-0812">Transmembrane</keyword>
<evidence type="ECO:0000259" key="11">
    <source>
        <dbReference type="PROSITE" id="PS50893"/>
    </source>
</evidence>
<keyword evidence="7 10" id="KW-1133">Transmembrane helix</keyword>
<dbReference type="InterPro" id="IPR027417">
    <property type="entry name" value="P-loop_NTPase"/>
</dbReference>
<gene>
    <name evidence="13" type="ORF">BSOLF_0878</name>
</gene>
<dbReference type="PROSITE" id="PS50893">
    <property type="entry name" value="ABC_TRANSPORTER_2"/>
    <property type="match status" value="1"/>
</dbReference>
<name>A0A2R6Y4V5_9BACL</name>
<dbReference type="FunFam" id="3.40.50.300:FF:000287">
    <property type="entry name" value="Multidrug ABC transporter ATP-binding protein"/>
    <property type="match status" value="1"/>
</dbReference>
<dbReference type="Proteomes" id="UP000244338">
    <property type="component" value="Unassembled WGS sequence"/>
</dbReference>
<dbReference type="SUPFAM" id="SSF52540">
    <property type="entry name" value="P-loop containing nucleoside triphosphate hydrolases"/>
    <property type="match status" value="1"/>
</dbReference>
<evidence type="ECO:0000256" key="6">
    <source>
        <dbReference type="ARBA" id="ARBA00022840"/>
    </source>
</evidence>
<dbReference type="Gene3D" id="3.40.50.300">
    <property type="entry name" value="P-loop containing nucleotide triphosphate hydrolases"/>
    <property type="match status" value="1"/>
</dbReference>
<keyword evidence="2" id="KW-0813">Transport</keyword>
<evidence type="ECO:0000256" key="8">
    <source>
        <dbReference type="ARBA" id="ARBA00023136"/>
    </source>
</evidence>
<dbReference type="CDD" id="cd18547">
    <property type="entry name" value="ABC_6TM_Tm288_like"/>
    <property type="match status" value="1"/>
</dbReference>
<dbReference type="CDD" id="cd03254">
    <property type="entry name" value="ABCC_Glucan_exporter_like"/>
    <property type="match status" value="1"/>
</dbReference>
<feature type="domain" description="ABC transporter" evidence="11">
    <location>
        <begin position="402"/>
        <end position="636"/>
    </location>
</feature>
<dbReference type="InterPro" id="IPR003593">
    <property type="entry name" value="AAA+_ATPase"/>
</dbReference>
<protein>
    <submittedName>
        <fullName evidence="13">Lipid A export ATP-binding/permease protein MsbA</fullName>
    </submittedName>
</protein>
<dbReference type="InterPro" id="IPR017871">
    <property type="entry name" value="ABC_transporter-like_CS"/>
</dbReference>
<dbReference type="GO" id="GO:0005886">
    <property type="term" value="C:plasma membrane"/>
    <property type="evidence" value="ECO:0007669"/>
    <property type="project" value="UniProtKB-SubCell"/>
</dbReference>
<dbReference type="Gene3D" id="1.20.1560.10">
    <property type="entry name" value="ABC transporter type 1, transmembrane domain"/>
    <property type="match status" value="1"/>
</dbReference>
<evidence type="ECO:0000256" key="3">
    <source>
        <dbReference type="ARBA" id="ARBA00022475"/>
    </source>
</evidence>
<dbReference type="EMBL" id="PEBX01000003">
    <property type="protein sequence ID" value="PTQ57683.1"/>
    <property type="molecule type" value="Genomic_DNA"/>
</dbReference>
<dbReference type="InterPro" id="IPR039421">
    <property type="entry name" value="Type_1_exporter"/>
</dbReference>
<evidence type="ECO:0000259" key="12">
    <source>
        <dbReference type="PROSITE" id="PS50929"/>
    </source>
</evidence>
<evidence type="ECO:0000256" key="1">
    <source>
        <dbReference type="ARBA" id="ARBA00004651"/>
    </source>
</evidence>
<dbReference type="InterPro" id="IPR003439">
    <property type="entry name" value="ABC_transporter-like_ATP-bd"/>
</dbReference>
<dbReference type="PANTHER" id="PTHR43394">
    <property type="entry name" value="ATP-DEPENDENT PERMEASE MDL1, MITOCHONDRIAL"/>
    <property type="match status" value="1"/>
</dbReference>